<feature type="transmembrane region" description="Helical" evidence="1">
    <location>
        <begin position="352"/>
        <end position="374"/>
    </location>
</feature>
<proteinExistence type="predicted"/>
<keyword evidence="3" id="KW-1185">Reference proteome</keyword>
<dbReference type="AlphaFoldDB" id="A0A1T2XN18"/>
<feature type="transmembrane region" description="Helical" evidence="1">
    <location>
        <begin position="199"/>
        <end position="216"/>
    </location>
</feature>
<evidence type="ECO:0000313" key="3">
    <source>
        <dbReference type="Proteomes" id="UP000190188"/>
    </source>
</evidence>
<dbReference type="GO" id="GO:0016020">
    <property type="term" value="C:membrane"/>
    <property type="evidence" value="ECO:0007669"/>
    <property type="project" value="InterPro"/>
</dbReference>
<feature type="transmembrane region" description="Helical" evidence="1">
    <location>
        <begin position="27"/>
        <end position="47"/>
    </location>
</feature>
<accession>A0A1T2XN18</accession>
<name>A0A1T2XN18_9BACL</name>
<dbReference type="OrthoDB" id="2448479at2"/>
<reference evidence="2 3" key="1">
    <citation type="submission" date="2017-01" db="EMBL/GenBank/DDBJ databases">
        <title>Genome analysis of Paenibacillus selenitrireducens ES3-24.</title>
        <authorList>
            <person name="Xu D."/>
            <person name="Yao R."/>
            <person name="Zheng S."/>
        </authorList>
    </citation>
    <scope>NUCLEOTIDE SEQUENCE [LARGE SCALE GENOMIC DNA]</scope>
    <source>
        <strain evidence="2 3">ES3-24</strain>
    </source>
</reference>
<organism evidence="2 3">
    <name type="scientific">Paenibacillus selenitireducens</name>
    <dbReference type="NCBI Taxonomy" id="1324314"/>
    <lineage>
        <taxon>Bacteria</taxon>
        <taxon>Bacillati</taxon>
        <taxon>Bacillota</taxon>
        <taxon>Bacilli</taxon>
        <taxon>Bacillales</taxon>
        <taxon>Paenibacillaceae</taxon>
        <taxon>Paenibacillus</taxon>
    </lineage>
</organism>
<keyword evidence="1" id="KW-1133">Transmembrane helix</keyword>
<evidence type="ECO:0000256" key="1">
    <source>
        <dbReference type="SAM" id="Phobius"/>
    </source>
</evidence>
<feature type="transmembrane region" description="Helical" evidence="1">
    <location>
        <begin position="141"/>
        <end position="160"/>
    </location>
</feature>
<feature type="transmembrane region" description="Helical" evidence="1">
    <location>
        <begin position="59"/>
        <end position="76"/>
    </location>
</feature>
<feature type="transmembrane region" description="Helical" evidence="1">
    <location>
        <begin position="103"/>
        <end position="129"/>
    </location>
</feature>
<sequence length="408" mass="47686">MDMNAWKLGWRRLEDQWRYQYRALRSAVDWTVMLYIILPGLFFGIRGYYSLWAEGLPGWILRIPFTVLVVACYLCVRMGSIRVLVEEGDALFLRQKKEWVYKLTLMGCTYSIILQVLRQTVLWVILLPILIRVFGWGYEQWVMVLFFNIMASVLWSFVQNKINISFSGWRHVLMGTLFTVIGGMGYTVLMVTYAEQERILIYVSMLLLLLNGLFCWRRIKNIHSFEGDVREEGKLRMKWTAFLLRDTLDRQPWFRTRRPLLFRSSNHLFRKRDTPQVLAESSVKSLFRMPVHIKLMVQFWVVGTVAVLLTPGMLKTFVCVGLIALLMYWMNGVWKQFIAADYLKLFQWEEKVVLSAKPMAIYGMMLPLMLWFGMVSGGLLFGWIGGIVALPLCAAAGWVAVKRLIVYL</sequence>
<dbReference type="InterPro" id="IPR010288">
    <property type="entry name" value="EcsB_ABC"/>
</dbReference>
<feature type="transmembrane region" description="Helical" evidence="1">
    <location>
        <begin position="291"/>
        <end position="308"/>
    </location>
</feature>
<feature type="transmembrane region" description="Helical" evidence="1">
    <location>
        <begin position="380"/>
        <end position="401"/>
    </location>
</feature>
<gene>
    <name evidence="2" type="ORF">BVG16_02485</name>
</gene>
<dbReference type="Proteomes" id="UP000190188">
    <property type="component" value="Unassembled WGS sequence"/>
</dbReference>
<protein>
    <submittedName>
        <fullName evidence="2">Uncharacterized protein</fullName>
    </submittedName>
</protein>
<comment type="caution">
    <text evidence="2">The sequence shown here is derived from an EMBL/GenBank/DDBJ whole genome shotgun (WGS) entry which is preliminary data.</text>
</comment>
<keyword evidence="1" id="KW-0472">Membrane</keyword>
<feature type="transmembrane region" description="Helical" evidence="1">
    <location>
        <begin position="172"/>
        <end position="193"/>
    </location>
</feature>
<dbReference type="RefSeq" id="WP_078496944.1">
    <property type="nucleotide sequence ID" value="NZ_MSZX01000001.1"/>
</dbReference>
<dbReference type="STRING" id="1324314.BVG16_02485"/>
<dbReference type="EMBL" id="MSZX01000001">
    <property type="protein sequence ID" value="OPA81212.1"/>
    <property type="molecule type" value="Genomic_DNA"/>
</dbReference>
<evidence type="ECO:0000313" key="2">
    <source>
        <dbReference type="EMBL" id="OPA81212.1"/>
    </source>
</evidence>
<dbReference type="Pfam" id="PF05975">
    <property type="entry name" value="EcsB"/>
    <property type="match status" value="1"/>
</dbReference>
<feature type="transmembrane region" description="Helical" evidence="1">
    <location>
        <begin position="314"/>
        <end position="331"/>
    </location>
</feature>
<keyword evidence="1" id="KW-0812">Transmembrane</keyword>